<sequence length="173" mass="19800">MSSGELLPCSAEAITEELLGDAINLIEPQTIQEALKAVVYYFREEQEYSSVSVDQFSCALGKVLQGFGFDVVFDEDPRVNLRVEQTDLCQLAKETTGQGFELFFFQRLRDEVRANLRRSPNVIQFSGLKDCVKQIVGAQRWCDRCRWMHGQIVSYLRTCLDQDSRKDCSLLIK</sequence>
<dbReference type="EMBL" id="UINC01229696">
    <property type="protein sequence ID" value="SVE61503.1"/>
    <property type="molecule type" value="Genomic_DNA"/>
</dbReference>
<reference evidence="1" key="1">
    <citation type="submission" date="2018-05" db="EMBL/GenBank/DDBJ databases">
        <authorList>
            <person name="Lanie J.A."/>
            <person name="Ng W.-L."/>
            <person name="Kazmierczak K.M."/>
            <person name="Andrzejewski T.M."/>
            <person name="Davidsen T.M."/>
            <person name="Wayne K.J."/>
            <person name="Tettelin H."/>
            <person name="Glass J.I."/>
            <person name="Rusch D."/>
            <person name="Podicherti R."/>
            <person name="Tsui H.-C.T."/>
            <person name="Winkler M.E."/>
        </authorList>
    </citation>
    <scope>NUCLEOTIDE SEQUENCE</scope>
</reference>
<evidence type="ECO:0000313" key="1">
    <source>
        <dbReference type="EMBL" id="SVE61503.1"/>
    </source>
</evidence>
<proteinExistence type="predicted"/>
<organism evidence="1">
    <name type="scientific">marine metagenome</name>
    <dbReference type="NCBI Taxonomy" id="408172"/>
    <lineage>
        <taxon>unclassified sequences</taxon>
        <taxon>metagenomes</taxon>
        <taxon>ecological metagenomes</taxon>
    </lineage>
</organism>
<name>A0A383EYI8_9ZZZZ</name>
<accession>A0A383EYI8</accession>
<gene>
    <name evidence="1" type="ORF">METZ01_LOCUS514357</name>
</gene>
<protein>
    <submittedName>
        <fullName evidence="1">Uncharacterized protein</fullName>
    </submittedName>
</protein>
<dbReference type="AlphaFoldDB" id="A0A383EYI8"/>